<protein>
    <submittedName>
        <fullName evidence="1">Uncharacterized protein</fullName>
    </submittedName>
</protein>
<comment type="caution">
    <text evidence="1">The sequence shown here is derived from an EMBL/GenBank/DDBJ whole genome shotgun (WGS) entry which is preliminary data.</text>
</comment>
<name>A0A9D4LI20_DREPO</name>
<sequence length="78" mass="8897">MHYVQFSQKTTIFLASPSPQSVTYDLKTPVSYKPTLTMDLLENVYVVSSADSRDALRREQSVIWSLLTSISVFIIRLL</sequence>
<dbReference type="AlphaFoldDB" id="A0A9D4LI20"/>
<organism evidence="1 2">
    <name type="scientific">Dreissena polymorpha</name>
    <name type="common">Zebra mussel</name>
    <name type="synonym">Mytilus polymorpha</name>
    <dbReference type="NCBI Taxonomy" id="45954"/>
    <lineage>
        <taxon>Eukaryota</taxon>
        <taxon>Metazoa</taxon>
        <taxon>Spiralia</taxon>
        <taxon>Lophotrochozoa</taxon>
        <taxon>Mollusca</taxon>
        <taxon>Bivalvia</taxon>
        <taxon>Autobranchia</taxon>
        <taxon>Heteroconchia</taxon>
        <taxon>Euheterodonta</taxon>
        <taxon>Imparidentia</taxon>
        <taxon>Neoheterodontei</taxon>
        <taxon>Myida</taxon>
        <taxon>Dreissenoidea</taxon>
        <taxon>Dreissenidae</taxon>
        <taxon>Dreissena</taxon>
    </lineage>
</organism>
<evidence type="ECO:0000313" key="2">
    <source>
        <dbReference type="Proteomes" id="UP000828390"/>
    </source>
</evidence>
<evidence type="ECO:0000313" key="1">
    <source>
        <dbReference type="EMBL" id="KAH3859072.1"/>
    </source>
</evidence>
<keyword evidence="2" id="KW-1185">Reference proteome</keyword>
<gene>
    <name evidence="1" type="ORF">DPMN_101718</name>
</gene>
<dbReference type="EMBL" id="JAIWYP010000003">
    <property type="protein sequence ID" value="KAH3859072.1"/>
    <property type="molecule type" value="Genomic_DNA"/>
</dbReference>
<dbReference type="Proteomes" id="UP000828390">
    <property type="component" value="Unassembled WGS sequence"/>
</dbReference>
<reference evidence="1" key="2">
    <citation type="submission" date="2020-11" db="EMBL/GenBank/DDBJ databases">
        <authorList>
            <person name="McCartney M.A."/>
            <person name="Auch B."/>
            <person name="Kono T."/>
            <person name="Mallez S."/>
            <person name="Becker A."/>
            <person name="Gohl D.M."/>
            <person name="Silverstein K.A.T."/>
            <person name="Koren S."/>
            <person name="Bechman K.B."/>
            <person name="Herman A."/>
            <person name="Abrahante J.E."/>
            <person name="Garbe J."/>
        </authorList>
    </citation>
    <scope>NUCLEOTIDE SEQUENCE</scope>
    <source>
        <strain evidence="1">Duluth1</strain>
        <tissue evidence="1">Whole animal</tissue>
    </source>
</reference>
<proteinExistence type="predicted"/>
<accession>A0A9D4LI20</accession>
<reference evidence="1" key="1">
    <citation type="journal article" date="2019" name="bioRxiv">
        <title>The Genome of the Zebra Mussel, Dreissena polymorpha: A Resource for Invasive Species Research.</title>
        <authorList>
            <person name="McCartney M.A."/>
            <person name="Auch B."/>
            <person name="Kono T."/>
            <person name="Mallez S."/>
            <person name="Zhang Y."/>
            <person name="Obille A."/>
            <person name="Becker A."/>
            <person name="Abrahante J.E."/>
            <person name="Garbe J."/>
            <person name="Badalamenti J.P."/>
            <person name="Herman A."/>
            <person name="Mangelson H."/>
            <person name="Liachko I."/>
            <person name="Sullivan S."/>
            <person name="Sone E.D."/>
            <person name="Koren S."/>
            <person name="Silverstein K.A.T."/>
            <person name="Beckman K.B."/>
            <person name="Gohl D.M."/>
        </authorList>
    </citation>
    <scope>NUCLEOTIDE SEQUENCE</scope>
    <source>
        <strain evidence="1">Duluth1</strain>
        <tissue evidence="1">Whole animal</tissue>
    </source>
</reference>